<dbReference type="RefSeq" id="WP_020194473.1">
    <property type="nucleotide sequence ID" value="NZ_BAOH01000005.1"/>
</dbReference>
<comment type="caution">
    <text evidence="1">The sequence shown here is derived from an EMBL/GenBank/DDBJ whole genome shotgun (WGS) entry which is preliminary data.</text>
</comment>
<dbReference type="EMBL" id="JPRD01000015">
    <property type="protein sequence ID" value="KIF53277.1"/>
    <property type="molecule type" value="Genomic_DNA"/>
</dbReference>
<name>A0A0C1WAD7_9VIBR</name>
<dbReference type="PATRIC" id="fig|1229493.5.peg.1115"/>
<reference evidence="1 2" key="1">
    <citation type="submission" date="2014-07" db="EMBL/GenBank/DDBJ databases">
        <title>Unique and conserved regions in Vibrio harveyi and related species in comparison with the shrimp pathogen Vibrio harveyi CAIM 1792.</title>
        <authorList>
            <person name="Espinoza-Valles I."/>
            <person name="Vora G."/>
            <person name="Leekitcharoenphon P."/>
            <person name="Ussery D."/>
            <person name="Hoj L."/>
            <person name="Gomez-Gil B."/>
        </authorList>
    </citation>
    <scope>NUCLEOTIDE SEQUENCE [LARGE SCALE GENOMIC DNA]</scope>
    <source>
        <strain evidence="2">CAIM 1854 / LMG 25443</strain>
    </source>
</reference>
<dbReference type="Proteomes" id="UP000031586">
    <property type="component" value="Unassembled WGS sequence"/>
</dbReference>
<gene>
    <name evidence="1" type="ORF">H735_10160</name>
</gene>
<sequence length="144" mass="16061">MSETTKTLGYFVCVDGVIWTVYQTGTEVHSNYSGDIKVDEKSVQILGSFDETHEGEKSSAGRLIEEEYCLWSSIVDLAIAIEKPAAIDDGNMTLDQAVSEQLETIQAFKANYIAESKDNPDMYPLSLPKDNAGSWFEQMMDFEP</sequence>
<proteinExistence type="predicted"/>
<protein>
    <submittedName>
        <fullName evidence="1">Uncharacterized protein</fullName>
    </submittedName>
</protein>
<organism evidence="1 2">
    <name type="scientific">Vibrio owensii CAIM 1854 = LMG 25443</name>
    <dbReference type="NCBI Taxonomy" id="1229493"/>
    <lineage>
        <taxon>Bacteria</taxon>
        <taxon>Pseudomonadati</taxon>
        <taxon>Pseudomonadota</taxon>
        <taxon>Gammaproteobacteria</taxon>
        <taxon>Vibrionales</taxon>
        <taxon>Vibrionaceae</taxon>
        <taxon>Vibrio</taxon>
    </lineage>
</organism>
<evidence type="ECO:0000313" key="2">
    <source>
        <dbReference type="Proteomes" id="UP000031586"/>
    </source>
</evidence>
<accession>A0A0C1WAD7</accession>
<evidence type="ECO:0000313" key="1">
    <source>
        <dbReference type="EMBL" id="KIF53277.1"/>
    </source>
</evidence>
<dbReference type="AlphaFoldDB" id="A0A0C1WAD7"/>